<organism evidence="1 2">
    <name type="scientific">Inmirania thermothiophila</name>
    <dbReference type="NCBI Taxonomy" id="1750597"/>
    <lineage>
        <taxon>Bacteria</taxon>
        <taxon>Pseudomonadati</taxon>
        <taxon>Pseudomonadota</taxon>
        <taxon>Gammaproteobacteria</taxon>
        <taxon>Chromatiales</taxon>
        <taxon>Ectothiorhodospiraceae</taxon>
        <taxon>Inmirania</taxon>
    </lineage>
</organism>
<comment type="caution">
    <text evidence="1">The sequence shown here is derived from an EMBL/GenBank/DDBJ whole genome shotgun (WGS) entry which is preliminary data.</text>
</comment>
<dbReference type="OrthoDB" id="9796287at2"/>
<dbReference type="InterPro" id="IPR045179">
    <property type="entry name" value="YgfZ/GcvT"/>
</dbReference>
<sequence length="349" mass="36447">MQQDWQAWLDGRGARRDEAGAVRDFGAPEAAQRRAWEDAALLALDALGVVRVTGRDARTLLQGQLTCDLAEPAPGRLRLGAHCNHQGRVLAVMRILEDEDGFCLVLPAGLVDPLARRLAMFVLRSDARVAPAPDRVVTGVMGPAAPRILAAAGAAPPPEPGAVGRGDGLVLARVEGAPPRILVLGPADAQIALWERLAAHAAQAGPDPWFLGEIRAGVGHVFPATSAAFLPQMLNLELVGGVSFRKGCYSGQEVVARAQFLGEVKRRMVRVALPAAAAPGDEVFTADGQAAGRIVDARPTPEGGHEALAVLTAAAREAGRVRLGTAGGPALTLLPLPYPIRHLVPGKDA</sequence>
<dbReference type="SUPFAM" id="SSF103025">
    <property type="entry name" value="Folate-binding domain"/>
    <property type="match status" value="1"/>
</dbReference>
<proteinExistence type="predicted"/>
<reference evidence="1 2" key="1">
    <citation type="submission" date="2018-11" db="EMBL/GenBank/DDBJ databases">
        <title>Genomic Encyclopedia of Type Strains, Phase IV (KMG-IV): sequencing the most valuable type-strain genomes for metagenomic binning, comparative biology and taxonomic classification.</title>
        <authorList>
            <person name="Goeker M."/>
        </authorList>
    </citation>
    <scope>NUCLEOTIDE SEQUENCE [LARGE SCALE GENOMIC DNA]</scope>
    <source>
        <strain evidence="1 2">DSM 100275</strain>
    </source>
</reference>
<protein>
    <submittedName>
        <fullName evidence="1">Uncharacterized protein</fullName>
    </submittedName>
</protein>
<accession>A0A3N1XZT2</accession>
<evidence type="ECO:0000313" key="2">
    <source>
        <dbReference type="Proteomes" id="UP000276634"/>
    </source>
</evidence>
<dbReference type="Gene3D" id="3.30.70.1630">
    <property type="match status" value="1"/>
</dbReference>
<dbReference type="InterPro" id="IPR029043">
    <property type="entry name" value="GcvT/YgfZ_C"/>
</dbReference>
<gene>
    <name evidence="1" type="ORF">EDC57_1305</name>
</gene>
<dbReference type="AlphaFoldDB" id="A0A3N1XZT2"/>
<dbReference type="GO" id="GO:0016226">
    <property type="term" value="P:iron-sulfur cluster assembly"/>
    <property type="evidence" value="ECO:0007669"/>
    <property type="project" value="TreeGrafter"/>
</dbReference>
<dbReference type="EMBL" id="RJVI01000002">
    <property type="protein sequence ID" value="ROR32114.1"/>
    <property type="molecule type" value="Genomic_DNA"/>
</dbReference>
<dbReference type="PIRSF" id="PIRSF006487">
    <property type="entry name" value="GcvT"/>
    <property type="match status" value="1"/>
</dbReference>
<dbReference type="InterPro" id="IPR017703">
    <property type="entry name" value="YgfZ/GCV_T_CS"/>
</dbReference>
<dbReference type="Gene3D" id="2.40.30.160">
    <property type="match status" value="1"/>
</dbReference>
<dbReference type="RefSeq" id="WP_123401091.1">
    <property type="nucleotide sequence ID" value="NZ_RJVI01000002.1"/>
</dbReference>
<dbReference type="Proteomes" id="UP000276634">
    <property type="component" value="Unassembled WGS sequence"/>
</dbReference>
<dbReference type="PANTHER" id="PTHR22602">
    <property type="entry name" value="TRANSFERASE CAF17, MITOCHONDRIAL-RELATED"/>
    <property type="match status" value="1"/>
</dbReference>
<dbReference type="SUPFAM" id="SSF101790">
    <property type="entry name" value="Aminomethyltransferase beta-barrel domain"/>
    <property type="match status" value="1"/>
</dbReference>
<name>A0A3N1XZT2_9GAMM</name>
<evidence type="ECO:0000313" key="1">
    <source>
        <dbReference type="EMBL" id="ROR32114.1"/>
    </source>
</evidence>
<keyword evidence="2" id="KW-1185">Reference proteome</keyword>
<dbReference type="PANTHER" id="PTHR22602:SF0">
    <property type="entry name" value="TRANSFERASE CAF17, MITOCHONDRIAL-RELATED"/>
    <property type="match status" value="1"/>
</dbReference>
<dbReference type="NCBIfam" id="TIGR03317">
    <property type="entry name" value="ygfZ_signature"/>
    <property type="match status" value="1"/>
</dbReference>
<dbReference type="Gene3D" id="3.30.70.1400">
    <property type="entry name" value="Aminomethyltransferase beta-barrel domains"/>
    <property type="match status" value="1"/>
</dbReference>